<dbReference type="Pfam" id="PF02458">
    <property type="entry name" value="Transferase"/>
    <property type="match status" value="1"/>
</dbReference>
<comment type="caution">
    <text evidence="4">The sequence shown here is derived from an EMBL/GenBank/DDBJ whole genome shotgun (WGS) entry which is preliminary data.</text>
</comment>
<evidence type="ECO:0000256" key="3">
    <source>
        <dbReference type="ARBA" id="ARBA00023315"/>
    </source>
</evidence>
<protein>
    <submittedName>
        <fullName evidence="4">Uncharacterized protein</fullName>
    </submittedName>
</protein>
<dbReference type="InterPro" id="IPR023213">
    <property type="entry name" value="CAT-like_dom_sf"/>
</dbReference>
<keyword evidence="2" id="KW-0808">Transferase</keyword>
<evidence type="ECO:0000256" key="1">
    <source>
        <dbReference type="ARBA" id="ARBA00009861"/>
    </source>
</evidence>
<dbReference type="Proteomes" id="UP001188597">
    <property type="component" value="Unassembled WGS sequence"/>
</dbReference>
<dbReference type="AlphaFoldDB" id="A0AA89BF82"/>
<organism evidence="4 5">
    <name type="scientific">Escallonia herrerae</name>
    <dbReference type="NCBI Taxonomy" id="1293975"/>
    <lineage>
        <taxon>Eukaryota</taxon>
        <taxon>Viridiplantae</taxon>
        <taxon>Streptophyta</taxon>
        <taxon>Embryophyta</taxon>
        <taxon>Tracheophyta</taxon>
        <taxon>Spermatophyta</taxon>
        <taxon>Magnoliopsida</taxon>
        <taxon>eudicotyledons</taxon>
        <taxon>Gunneridae</taxon>
        <taxon>Pentapetalae</taxon>
        <taxon>asterids</taxon>
        <taxon>campanulids</taxon>
        <taxon>Escalloniales</taxon>
        <taxon>Escalloniaceae</taxon>
        <taxon>Escallonia</taxon>
    </lineage>
</organism>
<evidence type="ECO:0000313" key="5">
    <source>
        <dbReference type="Proteomes" id="UP001188597"/>
    </source>
</evidence>
<accession>A0AA89BF82</accession>
<keyword evidence="3" id="KW-0012">Acyltransferase</keyword>
<reference evidence="4" key="1">
    <citation type="submission" date="2022-12" db="EMBL/GenBank/DDBJ databases">
        <title>Draft genome assemblies for two species of Escallonia (Escalloniales).</title>
        <authorList>
            <person name="Chanderbali A."/>
            <person name="Dervinis C."/>
            <person name="Anghel I."/>
            <person name="Soltis D."/>
            <person name="Soltis P."/>
            <person name="Zapata F."/>
        </authorList>
    </citation>
    <scope>NUCLEOTIDE SEQUENCE</scope>
    <source>
        <strain evidence="4">UCBG64.0493</strain>
        <tissue evidence="4">Leaf</tissue>
    </source>
</reference>
<proteinExistence type="inferred from homology"/>
<dbReference type="Gene3D" id="3.30.559.10">
    <property type="entry name" value="Chloramphenicol acetyltransferase-like domain"/>
    <property type="match status" value="1"/>
</dbReference>
<evidence type="ECO:0000313" key="4">
    <source>
        <dbReference type="EMBL" id="KAK3038848.1"/>
    </source>
</evidence>
<name>A0AA89BF82_9ASTE</name>
<sequence>MASAKCMAKYDQSLGVLRGLVDRVRKSISNINDIFVKTLRSDEGTAVMCTSVERMLDFGSKEEVDYFVFTSWCKFGFYEAAFGCGKPIWVSSVGNSGGSVFVNVTILMDTRCGEGIEALVALDEQEMNILERNVELLPLASIDPSPLEIGLEPKFNNENASNGYCLLIKHEAAQVKL</sequence>
<gene>
    <name evidence="4" type="ORF">RJ639_028570</name>
</gene>
<comment type="similarity">
    <text evidence="1">Belongs to the plant acyltransferase family.</text>
</comment>
<dbReference type="EMBL" id="JAVXUP010000088">
    <property type="protein sequence ID" value="KAK3038848.1"/>
    <property type="molecule type" value="Genomic_DNA"/>
</dbReference>
<dbReference type="PANTHER" id="PTHR31623:SF110">
    <property type="entry name" value="VINORINE SYNTHASE-LIKE"/>
    <property type="match status" value="1"/>
</dbReference>
<dbReference type="GO" id="GO:0016746">
    <property type="term" value="F:acyltransferase activity"/>
    <property type="evidence" value="ECO:0007669"/>
    <property type="project" value="UniProtKB-KW"/>
</dbReference>
<keyword evidence="5" id="KW-1185">Reference proteome</keyword>
<dbReference type="PANTHER" id="PTHR31623">
    <property type="entry name" value="F21J9.9"/>
    <property type="match status" value="1"/>
</dbReference>
<evidence type="ECO:0000256" key="2">
    <source>
        <dbReference type="ARBA" id="ARBA00022679"/>
    </source>
</evidence>